<proteinExistence type="predicted"/>
<name>A0A183IKT9_9BILA</name>
<gene>
    <name evidence="1" type="ORF">SBAD_LOCUS4235</name>
</gene>
<reference evidence="3" key="1">
    <citation type="submission" date="2016-06" db="UniProtKB">
        <authorList>
            <consortium name="WormBaseParasite"/>
        </authorList>
    </citation>
    <scope>IDENTIFICATION</scope>
</reference>
<protein>
    <submittedName>
        <fullName evidence="1 3">Uncharacterized protein</fullName>
    </submittedName>
</protein>
<evidence type="ECO:0000313" key="3">
    <source>
        <dbReference type="WBParaSite" id="SBAD_0000441901-mRNA-1"/>
    </source>
</evidence>
<dbReference type="Proteomes" id="UP000270296">
    <property type="component" value="Unassembled WGS sequence"/>
</dbReference>
<sequence length="257" mass="27935">MQKSVSHNGKWISSAGAYDEAMEYGRYSRTMWAWACDDGHCLAPSADCGLAGLALTTRVVSLLASPELFGFHTTSLPLDAHYCVGVKLANYGSRVTCRQGNLPPSVVSDDEVTLDGFDHAFGKAGGGSASRIFTDSTDLRADGRAGTSVRLVKALAERCRMHDGPRKHGKIVYVVDALPVPFRCRPLSTIVCDVTPLKNFRVEAKYDTPIYGHTSTEWLPNRSITKAALITCPTERTASSEMLIPLEHLLQTSKLCV</sequence>
<keyword evidence="2" id="KW-1185">Reference proteome</keyword>
<accession>A0A183IKT9</accession>
<dbReference type="WBParaSite" id="SBAD_0000441901-mRNA-1">
    <property type="protein sequence ID" value="SBAD_0000441901-mRNA-1"/>
    <property type="gene ID" value="SBAD_0000441901"/>
</dbReference>
<evidence type="ECO:0000313" key="1">
    <source>
        <dbReference type="EMBL" id="VDP03765.1"/>
    </source>
</evidence>
<evidence type="ECO:0000313" key="2">
    <source>
        <dbReference type="Proteomes" id="UP000270296"/>
    </source>
</evidence>
<dbReference type="AlphaFoldDB" id="A0A183IKT9"/>
<dbReference type="EMBL" id="UZAM01008204">
    <property type="protein sequence ID" value="VDP03765.1"/>
    <property type="molecule type" value="Genomic_DNA"/>
</dbReference>
<reference evidence="1 2" key="2">
    <citation type="submission" date="2018-11" db="EMBL/GenBank/DDBJ databases">
        <authorList>
            <consortium name="Pathogen Informatics"/>
        </authorList>
    </citation>
    <scope>NUCLEOTIDE SEQUENCE [LARGE SCALE GENOMIC DNA]</scope>
</reference>
<organism evidence="3">
    <name type="scientific">Soboliphyme baturini</name>
    <dbReference type="NCBI Taxonomy" id="241478"/>
    <lineage>
        <taxon>Eukaryota</taxon>
        <taxon>Metazoa</taxon>
        <taxon>Ecdysozoa</taxon>
        <taxon>Nematoda</taxon>
        <taxon>Enoplea</taxon>
        <taxon>Dorylaimia</taxon>
        <taxon>Dioctophymatida</taxon>
        <taxon>Dioctophymatoidea</taxon>
        <taxon>Soboliphymatidae</taxon>
        <taxon>Soboliphyme</taxon>
    </lineage>
</organism>